<proteinExistence type="predicted"/>
<evidence type="ECO:0000313" key="1">
    <source>
        <dbReference type="EMBL" id="CAB5228775.1"/>
    </source>
</evidence>
<reference evidence="1" key="1">
    <citation type="submission" date="2020-05" db="EMBL/GenBank/DDBJ databases">
        <authorList>
            <person name="Chiriac C."/>
            <person name="Salcher M."/>
            <person name="Ghai R."/>
            <person name="Kavagutti S V."/>
        </authorList>
    </citation>
    <scope>NUCLEOTIDE SEQUENCE</scope>
</reference>
<protein>
    <submittedName>
        <fullName evidence="1">Uncharacterized protein</fullName>
    </submittedName>
</protein>
<organism evidence="1">
    <name type="scientific">uncultured Caudovirales phage</name>
    <dbReference type="NCBI Taxonomy" id="2100421"/>
    <lineage>
        <taxon>Viruses</taxon>
        <taxon>Duplodnaviria</taxon>
        <taxon>Heunggongvirae</taxon>
        <taxon>Uroviricota</taxon>
        <taxon>Caudoviricetes</taxon>
        <taxon>Peduoviridae</taxon>
        <taxon>Maltschvirus</taxon>
        <taxon>Maltschvirus maltsch</taxon>
    </lineage>
</organism>
<sequence>MSFLKTSIRNGVSIGLGSIISFLSGYANATVQSNLLTEIGDNLVQENGGLILL</sequence>
<gene>
    <name evidence="1" type="ORF">UFOVP1544_28</name>
</gene>
<accession>A0A6J7XHS1</accession>
<name>A0A6J7XHS1_9CAUD</name>
<dbReference type="EMBL" id="LR798396">
    <property type="protein sequence ID" value="CAB5228775.1"/>
    <property type="molecule type" value="Genomic_DNA"/>
</dbReference>